<reference evidence="1" key="1">
    <citation type="journal article" date="2021" name="New Phytol.">
        <title>Evolutionary innovations through gain and loss of genes in the ectomycorrhizal Boletales.</title>
        <authorList>
            <person name="Wu G."/>
            <person name="Miyauchi S."/>
            <person name="Morin E."/>
            <person name="Kuo A."/>
            <person name="Drula E."/>
            <person name="Varga T."/>
            <person name="Kohler A."/>
            <person name="Feng B."/>
            <person name="Cao Y."/>
            <person name="Lipzen A."/>
            <person name="Daum C."/>
            <person name="Hundley H."/>
            <person name="Pangilinan J."/>
            <person name="Johnson J."/>
            <person name="Barry K."/>
            <person name="LaButti K."/>
            <person name="Ng V."/>
            <person name="Ahrendt S."/>
            <person name="Min B."/>
            <person name="Choi I.G."/>
            <person name="Park H."/>
            <person name="Plett J.M."/>
            <person name="Magnuson J."/>
            <person name="Spatafora J.W."/>
            <person name="Nagy L.G."/>
            <person name="Henrissat B."/>
            <person name="Grigoriev I.V."/>
            <person name="Yang Z.L."/>
            <person name="Xu J."/>
            <person name="Martin F.M."/>
        </authorList>
    </citation>
    <scope>NUCLEOTIDE SEQUENCE</scope>
    <source>
        <strain evidence="1">KUC20120723A-06</strain>
    </source>
</reference>
<proteinExistence type="predicted"/>
<name>A0ACB8AVG7_9AGAM</name>
<sequence length="268" mass="30681">MLKHMKKAAHTFGNHAKRSGVKKGPNKNWVNQFLERHPEVKLSCPTGLDPKQETMFNYATVNHHFKLLDDFLKSEGIPWENVYNMDEKGIQLGGGRKCDNTKYLYSQKQKARVKIQNVDLELVTVIECVCADGTSLKPGFVFSGVEFCPEWFDEDNILVATSENGLTSDFIGVEWFEKIFVLQTKARNESGQPILLIYNGHRSHKTIQLRQAAEKHSVHLFCLPLHTTHCLQPLNVWHSPYNVGVFGPLQRAWQKQCEDFLEERGEGI</sequence>
<accession>A0ACB8AVG7</accession>
<dbReference type="EMBL" id="MU267186">
    <property type="protein sequence ID" value="KAH7917210.1"/>
    <property type="molecule type" value="Genomic_DNA"/>
</dbReference>
<gene>
    <name evidence="1" type="ORF">BV22DRAFT_1108610</name>
</gene>
<protein>
    <submittedName>
        <fullName evidence="1">DDE-domain-containing protein</fullName>
    </submittedName>
</protein>
<evidence type="ECO:0000313" key="2">
    <source>
        <dbReference type="Proteomes" id="UP000790709"/>
    </source>
</evidence>
<evidence type="ECO:0000313" key="1">
    <source>
        <dbReference type="EMBL" id="KAH7917210.1"/>
    </source>
</evidence>
<organism evidence="1 2">
    <name type="scientific">Leucogyrophana mollusca</name>
    <dbReference type="NCBI Taxonomy" id="85980"/>
    <lineage>
        <taxon>Eukaryota</taxon>
        <taxon>Fungi</taxon>
        <taxon>Dikarya</taxon>
        <taxon>Basidiomycota</taxon>
        <taxon>Agaricomycotina</taxon>
        <taxon>Agaricomycetes</taxon>
        <taxon>Agaricomycetidae</taxon>
        <taxon>Boletales</taxon>
        <taxon>Boletales incertae sedis</taxon>
        <taxon>Leucogyrophana</taxon>
    </lineage>
</organism>
<keyword evidence="2" id="KW-1185">Reference proteome</keyword>
<comment type="caution">
    <text evidence="1">The sequence shown here is derived from an EMBL/GenBank/DDBJ whole genome shotgun (WGS) entry which is preliminary data.</text>
</comment>
<dbReference type="Proteomes" id="UP000790709">
    <property type="component" value="Unassembled WGS sequence"/>
</dbReference>